<name>A0ACC0M266_RHOML</name>
<accession>A0ACC0M266</accession>
<gene>
    <name evidence="1" type="ORF">RHMOL_Rhmol10G0151300</name>
</gene>
<organism evidence="1 2">
    <name type="scientific">Rhododendron molle</name>
    <name type="common">Chinese azalea</name>
    <name type="synonym">Azalea mollis</name>
    <dbReference type="NCBI Taxonomy" id="49168"/>
    <lineage>
        <taxon>Eukaryota</taxon>
        <taxon>Viridiplantae</taxon>
        <taxon>Streptophyta</taxon>
        <taxon>Embryophyta</taxon>
        <taxon>Tracheophyta</taxon>
        <taxon>Spermatophyta</taxon>
        <taxon>Magnoliopsida</taxon>
        <taxon>eudicotyledons</taxon>
        <taxon>Gunneridae</taxon>
        <taxon>Pentapetalae</taxon>
        <taxon>asterids</taxon>
        <taxon>Ericales</taxon>
        <taxon>Ericaceae</taxon>
        <taxon>Ericoideae</taxon>
        <taxon>Rhodoreae</taxon>
        <taxon>Rhododendron</taxon>
    </lineage>
</organism>
<sequence>MKPMYPMFDHSLLFSANSKVVLPCWLPVKVFVEAKDFSPPAAEGGEEGAVEMFCAWLRKAVEASLETCKKNNSTGFLKLFSMSEIQREKVHEGVVEDVAWHLRHKYLFGSVGDDRYLYIWDLRTPSVTKPIQSVVAHQSEMDVSGVTNIGSNTIDIDNDIEIDDDPTLGNNEEDEPKKPREKRENSSFVWDHFTRIPTPKVPPPGYKQKATCNYCGTEFGCNSDHNGTSSMRTHLIRRLVLEANLEELCVTEEGLENETVNCEVCWNQMLCYWKVCCNDFWFNFLLLFGLM</sequence>
<comment type="caution">
    <text evidence="1">The sequence shown here is derived from an EMBL/GenBank/DDBJ whole genome shotgun (WGS) entry which is preliminary data.</text>
</comment>
<evidence type="ECO:0000313" key="1">
    <source>
        <dbReference type="EMBL" id="KAI8535128.1"/>
    </source>
</evidence>
<evidence type="ECO:0000313" key="2">
    <source>
        <dbReference type="Proteomes" id="UP001062846"/>
    </source>
</evidence>
<reference evidence="1" key="1">
    <citation type="submission" date="2022-02" db="EMBL/GenBank/DDBJ databases">
        <title>Plant Genome Project.</title>
        <authorList>
            <person name="Zhang R.-G."/>
        </authorList>
    </citation>
    <scope>NUCLEOTIDE SEQUENCE</scope>
    <source>
        <strain evidence="1">AT1</strain>
    </source>
</reference>
<dbReference type="Proteomes" id="UP001062846">
    <property type="component" value="Chromosome 10"/>
</dbReference>
<proteinExistence type="predicted"/>
<keyword evidence="2" id="KW-1185">Reference proteome</keyword>
<dbReference type="EMBL" id="CM046397">
    <property type="protein sequence ID" value="KAI8535128.1"/>
    <property type="molecule type" value="Genomic_DNA"/>
</dbReference>
<protein>
    <submittedName>
        <fullName evidence="1">Uncharacterized protein</fullName>
    </submittedName>
</protein>